<dbReference type="EMBL" id="JAMFTS010000005">
    <property type="protein sequence ID" value="KAJ4751923.1"/>
    <property type="molecule type" value="Genomic_DNA"/>
</dbReference>
<dbReference type="Proteomes" id="UP001140206">
    <property type="component" value="Chromosome 5"/>
</dbReference>
<gene>
    <name evidence="2" type="ORF">LUZ62_086328</name>
</gene>
<dbReference type="AlphaFoldDB" id="A0AAV8C996"/>
<accession>A0AAV8C996</accession>
<evidence type="ECO:0000259" key="1">
    <source>
        <dbReference type="Pfam" id="PF13369"/>
    </source>
</evidence>
<comment type="caution">
    <text evidence="2">The sequence shown here is derived from an EMBL/GenBank/DDBJ whole genome shotgun (WGS) entry which is preliminary data.</text>
</comment>
<protein>
    <recommendedName>
        <fullName evidence="1">Protein SirB1 N-terminal domain-containing protein</fullName>
    </recommendedName>
</protein>
<dbReference type="Pfam" id="PF13369">
    <property type="entry name" value="Transglut_core2"/>
    <property type="match status" value="1"/>
</dbReference>
<proteinExistence type="predicted"/>
<keyword evidence="3" id="KW-1185">Reference proteome</keyword>
<evidence type="ECO:0000313" key="2">
    <source>
        <dbReference type="EMBL" id="KAJ4751923.1"/>
    </source>
</evidence>
<dbReference type="PANTHER" id="PTHR31350:SF29">
    <property type="entry name" value="PROTEIN SIRB1 N-TERMINAL DOMAIN-CONTAINING PROTEIN"/>
    <property type="match status" value="1"/>
</dbReference>
<evidence type="ECO:0000313" key="3">
    <source>
        <dbReference type="Proteomes" id="UP001140206"/>
    </source>
</evidence>
<sequence>MSCSTWSTSSPLNFKSHSHSSSCRSKRILLCNPRASSVITDKAPSSDLPRLILHESLDAAGINTQHARAAREDFCSQIGRLTEINAESSIAISRGADLAKVALLIAAEDDSLASHSSVPLSVSSFIDNLDDLSMGFCSTYLPRSSAPPEIFLGNLERYLYVHKGFHRMDSALDARSLYLHTTLTSRSGSLIMLSLIYSEVLKMLRISGFLNFDAEIYFPDILQKSLPRGYDKKKSKISDETHIMTSKSLLVKILKDLKDAFWPFLYDPSSSLFLRAVHGKYAQHTGSFKFGDMHRALAACERLILLNADKKELRDYAVLLYHCGYYEDCIKYLTLFEEQETENQTNPIKRLEDEAVKILKTRVNLILAQDGWSNSQSS</sequence>
<dbReference type="InterPro" id="IPR032698">
    <property type="entry name" value="SirB1_N"/>
</dbReference>
<name>A0AAV8C996_9POAL</name>
<organism evidence="2 3">
    <name type="scientific">Rhynchospora pubera</name>
    <dbReference type="NCBI Taxonomy" id="906938"/>
    <lineage>
        <taxon>Eukaryota</taxon>
        <taxon>Viridiplantae</taxon>
        <taxon>Streptophyta</taxon>
        <taxon>Embryophyta</taxon>
        <taxon>Tracheophyta</taxon>
        <taxon>Spermatophyta</taxon>
        <taxon>Magnoliopsida</taxon>
        <taxon>Liliopsida</taxon>
        <taxon>Poales</taxon>
        <taxon>Cyperaceae</taxon>
        <taxon>Cyperoideae</taxon>
        <taxon>Rhynchosporeae</taxon>
        <taxon>Rhynchospora</taxon>
    </lineage>
</organism>
<feature type="domain" description="Protein SirB1 N-terminal" evidence="1">
    <location>
        <begin position="127"/>
        <end position="204"/>
    </location>
</feature>
<reference evidence="2" key="1">
    <citation type="submission" date="2022-08" db="EMBL/GenBank/DDBJ databases">
        <authorList>
            <person name="Marques A."/>
        </authorList>
    </citation>
    <scope>NUCLEOTIDE SEQUENCE</scope>
    <source>
        <strain evidence="2">RhyPub2mFocal</strain>
        <tissue evidence="2">Leaves</tissue>
    </source>
</reference>
<dbReference type="PANTHER" id="PTHR31350">
    <property type="entry name" value="SI:DKEY-261L7.2"/>
    <property type="match status" value="1"/>
</dbReference>